<evidence type="ECO:0000313" key="2">
    <source>
        <dbReference type="Proteomes" id="UP000440578"/>
    </source>
</evidence>
<name>A0A6A4XAK1_AMPAM</name>
<dbReference type="OrthoDB" id="534666at2759"/>
<sequence length="235" mass="26830">MLSALRFYKTNPLRRISTYVLFPEIPEDTPETNCLLRTSQPPKYSELTPLKCHDAVLKLAYQFEYDMACYGDDLEDTGRLLARTEPLTCDEVVGPIERREVPFSYVWSTVKNLYTVDRQLVPARLFQQIHAAAAKAHVSKYNNPSIYAACQELLSDRHLLSEEQTRVVEKYARDGRLNGLELRGADLRKFKLHSSKLRREQADFIGETGRRAAARDGPTGGWHRCESLIESGVSH</sequence>
<dbReference type="SUPFAM" id="SSF55486">
    <property type="entry name" value="Metalloproteases ('zincins'), catalytic domain"/>
    <property type="match status" value="1"/>
</dbReference>
<dbReference type="Gene3D" id="1.10.1370.40">
    <property type="match status" value="1"/>
</dbReference>
<protein>
    <submittedName>
        <fullName evidence="1">Uncharacterized protein</fullName>
    </submittedName>
</protein>
<keyword evidence="2" id="KW-1185">Reference proteome</keyword>
<evidence type="ECO:0000313" key="1">
    <source>
        <dbReference type="EMBL" id="KAF0311401.1"/>
    </source>
</evidence>
<gene>
    <name evidence="1" type="ORF">FJT64_017797</name>
</gene>
<organism evidence="1 2">
    <name type="scientific">Amphibalanus amphitrite</name>
    <name type="common">Striped barnacle</name>
    <name type="synonym">Balanus amphitrite</name>
    <dbReference type="NCBI Taxonomy" id="1232801"/>
    <lineage>
        <taxon>Eukaryota</taxon>
        <taxon>Metazoa</taxon>
        <taxon>Ecdysozoa</taxon>
        <taxon>Arthropoda</taxon>
        <taxon>Crustacea</taxon>
        <taxon>Multicrustacea</taxon>
        <taxon>Cirripedia</taxon>
        <taxon>Thoracica</taxon>
        <taxon>Thoracicalcarea</taxon>
        <taxon>Balanomorpha</taxon>
        <taxon>Balanoidea</taxon>
        <taxon>Balanidae</taxon>
        <taxon>Amphibalaninae</taxon>
        <taxon>Amphibalanus</taxon>
    </lineage>
</organism>
<dbReference type="Proteomes" id="UP000440578">
    <property type="component" value="Unassembled WGS sequence"/>
</dbReference>
<reference evidence="1 2" key="1">
    <citation type="submission" date="2019-07" db="EMBL/GenBank/DDBJ databases">
        <title>Draft genome assembly of a fouling barnacle, Amphibalanus amphitrite (Darwin, 1854): The first reference genome for Thecostraca.</title>
        <authorList>
            <person name="Kim W."/>
        </authorList>
    </citation>
    <scope>NUCLEOTIDE SEQUENCE [LARGE SCALE GENOMIC DNA]</scope>
    <source>
        <strain evidence="1">SNU_AA5</strain>
        <tissue evidence="1">Soma without cirri and trophi</tissue>
    </source>
</reference>
<accession>A0A6A4XAK1</accession>
<dbReference type="EMBL" id="VIIS01000241">
    <property type="protein sequence ID" value="KAF0311401.1"/>
    <property type="molecule type" value="Genomic_DNA"/>
</dbReference>
<proteinExistence type="predicted"/>
<comment type="caution">
    <text evidence="1">The sequence shown here is derived from an EMBL/GenBank/DDBJ whole genome shotgun (WGS) entry which is preliminary data.</text>
</comment>
<dbReference type="AlphaFoldDB" id="A0A6A4XAK1"/>